<keyword evidence="1" id="KW-0805">Transcription regulation</keyword>
<proteinExistence type="predicted"/>
<evidence type="ECO:0000256" key="1">
    <source>
        <dbReference type="ARBA" id="ARBA00023015"/>
    </source>
</evidence>
<dbReference type="SUPFAM" id="SSF100950">
    <property type="entry name" value="NagB/RpiA/CoA transferase-like"/>
    <property type="match status" value="1"/>
</dbReference>
<evidence type="ECO:0000259" key="3">
    <source>
        <dbReference type="PROSITE" id="PS51000"/>
    </source>
</evidence>
<organism evidence="4 6">
    <name type="scientific">Anaerotruncus colihominis</name>
    <dbReference type="NCBI Taxonomy" id="169435"/>
    <lineage>
        <taxon>Bacteria</taxon>
        <taxon>Bacillati</taxon>
        <taxon>Bacillota</taxon>
        <taxon>Clostridia</taxon>
        <taxon>Eubacteriales</taxon>
        <taxon>Oscillospiraceae</taxon>
        <taxon>Anaerotruncus</taxon>
    </lineage>
</organism>
<name>A0A174ML47_9FIRM</name>
<dbReference type="Pfam" id="PF08220">
    <property type="entry name" value="HTH_DeoR"/>
    <property type="match status" value="1"/>
</dbReference>
<evidence type="ECO:0000313" key="7">
    <source>
        <dbReference type="Proteomes" id="UP000260828"/>
    </source>
</evidence>
<dbReference type="InterPro" id="IPR050313">
    <property type="entry name" value="Carb_Metab_HTH_regulators"/>
</dbReference>
<dbReference type="InterPro" id="IPR037171">
    <property type="entry name" value="NagB/RpiA_transferase-like"/>
</dbReference>
<dbReference type="PANTHER" id="PTHR30363">
    <property type="entry name" value="HTH-TYPE TRANSCRIPTIONAL REGULATOR SRLR-RELATED"/>
    <property type="match status" value="1"/>
</dbReference>
<evidence type="ECO:0000313" key="6">
    <source>
        <dbReference type="Proteomes" id="UP000095765"/>
    </source>
</evidence>
<dbReference type="InterPro" id="IPR014036">
    <property type="entry name" value="DeoR-like_C"/>
</dbReference>
<dbReference type="Gene3D" id="3.40.50.1360">
    <property type="match status" value="1"/>
</dbReference>
<reference evidence="4 6" key="1">
    <citation type="submission" date="2015-09" db="EMBL/GenBank/DDBJ databases">
        <authorList>
            <consortium name="Pathogen Informatics"/>
        </authorList>
    </citation>
    <scope>NUCLEOTIDE SEQUENCE [LARGE SCALE GENOMIC DNA]</scope>
    <source>
        <strain evidence="4 6">2789STDY5834939</strain>
    </source>
</reference>
<dbReference type="EMBL" id="QVME01000003">
    <property type="protein sequence ID" value="RGE68268.1"/>
    <property type="molecule type" value="Genomic_DNA"/>
</dbReference>
<dbReference type="InterPro" id="IPR036390">
    <property type="entry name" value="WH_DNA-bd_sf"/>
</dbReference>
<dbReference type="GO" id="GO:0016740">
    <property type="term" value="F:transferase activity"/>
    <property type="evidence" value="ECO:0007669"/>
    <property type="project" value="UniProtKB-KW"/>
</dbReference>
<dbReference type="AlphaFoldDB" id="A0A174ML47"/>
<dbReference type="Pfam" id="PF00455">
    <property type="entry name" value="DeoRC"/>
    <property type="match status" value="1"/>
</dbReference>
<dbReference type="InterPro" id="IPR036388">
    <property type="entry name" value="WH-like_DNA-bd_sf"/>
</dbReference>
<dbReference type="OrthoDB" id="9797223at2"/>
<evidence type="ECO:0000313" key="4">
    <source>
        <dbReference type="EMBL" id="CUP37144.1"/>
    </source>
</evidence>
<keyword evidence="4" id="KW-0808">Transferase</keyword>
<dbReference type="EMBL" id="CZBE01000003">
    <property type="protein sequence ID" value="CUP37144.1"/>
    <property type="molecule type" value="Genomic_DNA"/>
</dbReference>
<accession>A0A174ML47</accession>
<protein>
    <submittedName>
        <fullName evidence="5">DeoR/GlpR transcriptional regulator</fullName>
    </submittedName>
    <submittedName>
        <fullName evidence="4">Lactose phosphotransferase system repressor</fullName>
    </submittedName>
</protein>
<dbReference type="Proteomes" id="UP000260828">
    <property type="component" value="Unassembled WGS sequence"/>
</dbReference>
<dbReference type="PRINTS" id="PR00037">
    <property type="entry name" value="HTHLACR"/>
</dbReference>
<evidence type="ECO:0000256" key="2">
    <source>
        <dbReference type="ARBA" id="ARBA00023163"/>
    </source>
</evidence>
<evidence type="ECO:0000313" key="5">
    <source>
        <dbReference type="EMBL" id="RGE68268.1"/>
    </source>
</evidence>
<dbReference type="GO" id="GO:0003700">
    <property type="term" value="F:DNA-binding transcription factor activity"/>
    <property type="evidence" value="ECO:0007669"/>
    <property type="project" value="InterPro"/>
</dbReference>
<dbReference type="SUPFAM" id="SSF46785">
    <property type="entry name" value="Winged helix' DNA-binding domain"/>
    <property type="match status" value="1"/>
</dbReference>
<sequence length="268" mass="29854">MMTVERKNMILKMLDEQSSVSVTELSGKLAVSEVTVRKMLNDLDKQGCLRRTRGGAVSLSVALRESGEREKERQNIREKKAIARLAYDLIDDADTIYLDAGSTTLEIVKLIRNGNKRNIVVVTNALNIVTELIDSYDINLVFIGGNVRHKIMSCVGPLAERAVEGMCFDKVFMGTNSLCLEMGVTTPNLTEAQIKRKVIEVSRQAILVCDATKFGKVTMARICPLDRFSSIITDWRIPRALAKEILDANVHLVIAQDESKAREKEKAV</sequence>
<feature type="domain" description="HTH deoR-type" evidence="3">
    <location>
        <begin position="3"/>
        <end position="58"/>
    </location>
</feature>
<dbReference type="SMART" id="SM00420">
    <property type="entry name" value="HTH_DEOR"/>
    <property type="match status" value="1"/>
</dbReference>
<dbReference type="Gene3D" id="1.10.10.10">
    <property type="entry name" value="Winged helix-like DNA-binding domain superfamily/Winged helix DNA-binding domain"/>
    <property type="match status" value="1"/>
</dbReference>
<dbReference type="RefSeq" id="WP_055244057.1">
    <property type="nucleotide sequence ID" value="NZ_CABIWA010000006.1"/>
</dbReference>
<dbReference type="PANTHER" id="PTHR30363:SF44">
    <property type="entry name" value="AGA OPERON TRANSCRIPTIONAL REPRESSOR-RELATED"/>
    <property type="match status" value="1"/>
</dbReference>
<dbReference type="InterPro" id="IPR001034">
    <property type="entry name" value="DeoR_HTH"/>
</dbReference>
<gene>
    <name evidence="4" type="primary">lacR_1</name>
    <name evidence="5" type="ORF">DXC40_07950</name>
    <name evidence="4" type="ORF">ERS852551_00593</name>
</gene>
<dbReference type="PROSITE" id="PS51000">
    <property type="entry name" value="HTH_DEOR_2"/>
    <property type="match status" value="1"/>
</dbReference>
<dbReference type="SMART" id="SM01134">
    <property type="entry name" value="DeoRC"/>
    <property type="match status" value="1"/>
</dbReference>
<reference evidence="5 7" key="2">
    <citation type="submission" date="2018-08" db="EMBL/GenBank/DDBJ databases">
        <title>A genome reference for cultivated species of the human gut microbiota.</title>
        <authorList>
            <person name="Zou Y."/>
            <person name="Xue W."/>
            <person name="Luo G."/>
        </authorList>
    </citation>
    <scope>NUCLEOTIDE SEQUENCE [LARGE SCALE GENOMIC DNA]</scope>
    <source>
        <strain evidence="5 7">TF05-12AC</strain>
    </source>
</reference>
<keyword evidence="2" id="KW-0804">Transcription</keyword>
<dbReference type="Proteomes" id="UP000095765">
    <property type="component" value="Unassembled WGS sequence"/>
</dbReference>